<keyword evidence="3" id="KW-1185">Reference proteome</keyword>
<sequence length="291" mass="31445">MIAHVDRMLRHLLISAVDGIESDTQVRFQPPDDTWKQYVATLEKDAVNVYLVELRENRGLRSVDRTHRLVDGEMRTGVPPRRADLHYLITAWSSASVTPAVEPTMDEHELLYRVAAALADAEPVVPRRVYGAAGVPAGFPPAIAEAELPTVVMPGEGFSKYAEFWGTMAGAHPWRPAIYLRLTIPVEFATRAAAPLVTTRIAEFPGGEVLIDFGGTVVDALGQAIAGATVRLERPDGAGAGVAESGPDGRYLFHGLAPGDYLLRARAQGFAERVVAARLPDAGDAYQLILT</sequence>
<dbReference type="SUPFAM" id="SSF49464">
    <property type="entry name" value="Carboxypeptidase regulatory domain-like"/>
    <property type="match status" value="1"/>
</dbReference>
<gene>
    <name evidence="2" type="ORF">SK854_35090</name>
</gene>
<reference evidence="2 3" key="1">
    <citation type="submission" date="2023-11" db="EMBL/GenBank/DDBJ databases">
        <title>Lentzea sokolovensis, sp. nov., Lentzea kristufkii, sp. nov., and Lentzea miocenensis, sp. nov., rare actinobacteria from Sokolov Coal Basin, Miocene lacustrine sediment, Czech Republic.</title>
        <authorList>
            <person name="Lara A."/>
            <person name="Kotroba L."/>
            <person name="Nouioui I."/>
            <person name="Neumann-Schaal M."/>
            <person name="Mast Y."/>
            <person name="Chronakova A."/>
        </authorList>
    </citation>
    <scope>NUCLEOTIDE SEQUENCE [LARGE SCALE GENOMIC DNA]</scope>
    <source>
        <strain evidence="2 3">BCCO 10_0061</strain>
    </source>
</reference>
<name>A0ABU4V934_9PSEU</name>
<dbReference type="Proteomes" id="UP001285352">
    <property type="component" value="Unassembled WGS sequence"/>
</dbReference>
<comment type="caution">
    <text evidence="2">The sequence shown here is derived from an EMBL/GenBank/DDBJ whole genome shotgun (WGS) entry which is preliminary data.</text>
</comment>
<dbReference type="RefSeq" id="WP_319979435.1">
    <property type="nucleotide sequence ID" value="NZ_JAXAVU010000014.1"/>
</dbReference>
<reference evidence="2 3" key="2">
    <citation type="submission" date="2023-11" db="EMBL/GenBank/DDBJ databases">
        <authorList>
            <person name="Lara A.C."/>
            <person name="Chronakova A."/>
        </authorList>
    </citation>
    <scope>NUCLEOTIDE SEQUENCE [LARGE SCALE GENOMIC DNA]</scope>
    <source>
        <strain evidence="2 3">BCCO 10_0061</strain>
    </source>
</reference>
<organism evidence="2 3">
    <name type="scientific">Lentzea sokolovensis</name>
    <dbReference type="NCBI Taxonomy" id="3095429"/>
    <lineage>
        <taxon>Bacteria</taxon>
        <taxon>Bacillati</taxon>
        <taxon>Actinomycetota</taxon>
        <taxon>Actinomycetes</taxon>
        <taxon>Pseudonocardiales</taxon>
        <taxon>Pseudonocardiaceae</taxon>
        <taxon>Lentzea</taxon>
    </lineage>
</organism>
<evidence type="ECO:0000259" key="1">
    <source>
        <dbReference type="Pfam" id="PF14065"/>
    </source>
</evidence>
<dbReference type="Pfam" id="PF14065">
    <property type="entry name" value="Pvc16_N"/>
    <property type="match status" value="1"/>
</dbReference>
<dbReference type="EMBL" id="JAXAVU010000014">
    <property type="protein sequence ID" value="MDX8147380.1"/>
    <property type="molecule type" value="Genomic_DNA"/>
</dbReference>
<accession>A0ABU4V934</accession>
<dbReference type="InterPro" id="IPR025351">
    <property type="entry name" value="Pvc16_N"/>
</dbReference>
<dbReference type="Gene3D" id="2.60.40.1120">
    <property type="entry name" value="Carboxypeptidase-like, regulatory domain"/>
    <property type="match status" value="1"/>
</dbReference>
<protein>
    <submittedName>
        <fullName evidence="2">Pvc16 family protein</fullName>
    </submittedName>
</protein>
<feature type="domain" description="Pvc16 N-terminal" evidence="1">
    <location>
        <begin position="4"/>
        <end position="197"/>
    </location>
</feature>
<dbReference type="InterPro" id="IPR008969">
    <property type="entry name" value="CarboxyPept-like_regulatory"/>
</dbReference>
<evidence type="ECO:0000313" key="2">
    <source>
        <dbReference type="EMBL" id="MDX8147380.1"/>
    </source>
</evidence>
<proteinExistence type="predicted"/>
<evidence type="ECO:0000313" key="3">
    <source>
        <dbReference type="Proteomes" id="UP001285352"/>
    </source>
</evidence>
<dbReference type="Pfam" id="PF13620">
    <property type="entry name" value="CarboxypepD_reg"/>
    <property type="match status" value="1"/>
</dbReference>